<comment type="caution">
    <text evidence="1">The sequence shown here is derived from an EMBL/GenBank/DDBJ whole genome shotgun (WGS) entry which is preliminary data.</text>
</comment>
<reference evidence="1 2" key="1">
    <citation type="submission" date="2020-12" db="EMBL/GenBank/DDBJ databases">
        <title>Revised draft genomes of Rhodomicrobium vannielii ATCC 17100 and Rhodomicrobium udaipurense JA643.</title>
        <authorList>
            <person name="Conners E.M."/>
            <person name="Davenport E.J."/>
            <person name="Bose A."/>
        </authorList>
    </citation>
    <scope>NUCLEOTIDE SEQUENCE [LARGE SCALE GENOMIC DNA]</scope>
    <source>
        <strain evidence="1 2">JA643</strain>
    </source>
</reference>
<evidence type="ECO:0000313" key="1">
    <source>
        <dbReference type="EMBL" id="MBJ7543526.1"/>
    </source>
</evidence>
<sequence>MVEEPLKDFELEAWGEGEFAYIKQLKAKEVAELFPQLGGLPEGIDLYAVVSADGTPMVLTDSRSAALENVEESDLELVTLH</sequence>
<dbReference type="InterPro" id="IPR009531">
    <property type="entry name" value="DUF1150"/>
</dbReference>
<protein>
    <submittedName>
        <fullName evidence="1">DUF1150 domain-containing protein</fullName>
    </submittedName>
</protein>
<organism evidence="1 2">
    <name type="scientific">Rhodomicrobium udaipurense</name>
    <dbReference type="NCBI Taxonomy" id="1202716"/>
    <lineage>
        <taxon>Bacteria</taxon>
        <taxon>Pseudomonadati</taxon>
        <taxon>Pseudomonadota</taxon>
        <taxon>Alphaproteobacteria</taxon>
        <taxon>Hyphomicrobiales</taxon>
        <taxon>Hyphomicrobiaceae</taxon>
        <taxon>Rhodomicrobium</taxon>
    </lineage>
</organism>
<name>A0A8I1GGL4_9HYPH</name>
<evidence type="ECO:0000313" key="2">
    <source>
        <dbReference type="Proteomes" id="UP000623250"/>
    </source>
</evidence>
<gene>
    <name evidence="1" type="ORF">JDN41_08135</name>
</gene>
<dbReference type="AlphaFoldDB" id="A0A8I1GGL4"/>
<keyword evidence="2" id="KW-1185">Reference proteome</keyword>
<dbReference type="Pfam" id="PF06620">
    <property type="entry name" value="DUF1150"/>
    <property type="match status" value="1"/>
</dbReference>
<dbReference type="EMBL" id="JAEMUK010000014">
    <property type="protein sequence ID" value="MBJ7543526.1"/>
    <property type="molecule type" value="Genomic_DNA"/>
</dbReference>
<proteinExistence type="predicted"/>
<dbReference type="Proteomes" id="UP000623250">
    <property type="component" value="Unassembled WGS sequence"/>
</dbReference>
<accession>A0A8I1GGL4</accession>